<name>A0A4R4UTJ9_9PSEU</name>
<dbReference type="PANTHER" id="PTHR43072:SF23">
    <property type="entry name" value="UPF0039 PROTEIN C11D3.02C"/>
    <property type="match status" value="1"/>
</dbReference>
<accession>A0A4R4UTJ9</accession>
<dbReference type="InterPro" id="IPR000182">
    <property type="entry name" value="GNAT_dom"/>
</dbReference>
<keyword evidence="1 4" id="KW-0808">Transferase</keyword>
<proteinExistence type="predicted"/>
<protein>
    <submittedName>
        <fullName evidence="4">N-acetyltransferase family protein</fullName>
    </submittedName>
</protein>
<gene>
    <name evidence="4" type="ORF">E1161_09255</name>
</gene>
<dbReference type="GO" id="GO:0016747">
    <property type="term" value="F:acyltransferase activity, transferring groups other than amino-acyl groups"/>
    <property type="evidence" value="ECO:0007669"/>
    <property type="project" value="InterPro"/>
</dbReference>
<comment type="caution">
    <text evidence="4">The sequence shown here is derived from an EMBL/GenBank/DDBJ whole genome shotgun (WGS) entry which is preliminary data.</text>
</comment>
<dbReference type="Proteomes" id="UP000294744">
    <property type="component" value="Unassembled WGS sequence"/>
</dbReference>
<keyword evidence="5" id="KW-1185">Reference proteome</keyword>
<dbReference type="AlphaFoldDB" id="A0A4R4UTJ9"/>
<dbReference type="PANTHER" id="PTHR43072">
    <property type="entry name" value="N-ACETYLTRANSFERASE"/>
    <property type="match status" value="1"/>
</dbReference>
<dbReference type="Gene3D" id="3.40.630.30">
    <property type="match status" value="1"/>
</dbReference>
<dbReference type="EMBL" id="SMKV01000009">
    <property type="protein sequence ID" value="TDC93776.1"/>
    <property type="molecule type" value="Genomic_DNA"/>
</dbReference>
<feature type="domain" description="N-acetyltransferase" evidence="3">
    <location>
        <begin position="3"/>
        <end position="169"/>
    </location>
</feature>
<dbReference type="InterPro" id="IPR016181">
    <property type="entry name" value="Acyl_CoA_acyltransferase"/>
</dbReference>
<evidence type="ECO:0000259" key="3">
    <source>
        <dbReference type="PROSITE" id="PS51186"/>
    </source>
</evidence>
<dbReference type="SUPFAM" id="SSF55729">
    <property type="entry name" value="Acyl-CoA N-acyltransferases (Nat)"/>
    <property type="match status" value="1"/>
</dbReference>
<sequence length="181" mass="19806">MTYQHRLATREDLPAIVDIYNSVIPERSATCDLEPVTVASREAWFAESDPQRHPIWVGHESGRPEVVTGYVSLEPFLNGRRGYDVTADLALYLHPEHRGSGQGAYLLSQAVARASALGFRTIATTIFASNERSLRLFRSHGFREWGRLPAVADLDGRAEDVVFVGLPLGGSSREQGGSGLG</sequence>
<organism evidence="4 5">
    <name type="scientific">Saccharopolyspora aridisoli</name>
    <dbReference type="NCBI Taxonomy" id="2530385"/>
    <lineage>
        <taxon>Bacteria</taxon>
        <taxon>Bacillati</taxon>
        <taxon>Actinomycetota</taxon>
        <taxon>Actinomycetes</taxon>
        <taxon>Pseudonocardiales</taxon>
        <taxon>Pseudonocardiaceae</taxon>
        <taxon>Saccharopolyspora</taxon>
    </lineage>
</organism>
<evidence type="ECO:0000256" key="1">
    <source>
        <dbReference type="ARBA" id="ARBA00022679"/>
    </source>
</evidence>
<reference evidence="4 5" key="1">
    <citation type="submission" date="2019-03" db="EMBL/GenBank/DDBJ databases">
        <title>Draft genome sequences of novel Actinobacteria.</title>
        <authorList>
            <person name="Sahin N."/>
            <person name="Ay H."/>
            <person name="Saygin H."/>
        </authorList>
    </citation>
    <scope>NUCLEOTIDE SEQUENCE [LARGE SCALE GENOMIC DNA]</scope>
    <source>
        <strain evidence="4 5">16K404</strain>
    </source>
</reference>
<evidence type="ECO:0000256" key="2">
    <source>
        <dbReference type="ARBA" id="ARBA00023315"/>
    </source>
</evidence>
<dbReference type="CDD" id="cd04301">
    <property type="entry name" value="NAT_SF"/>
    <property type="match status" value="1"/>
</dbReference>
<keyword evidence="2" id="KW-0012">Acyltransferase</keyword>
<dbReference type="OrthoDB" id="3173333at2"/>
<dbReference type="PROSITE" id="PS51186">
    <property type="entry name" value="GNAT"/>
    <property type="match status" value="1"/>
</dbReference>
<evidence type="ECO:0000313" key="5">
    <source>
        <dbReference type="Proteomes" id="UP000294744"/>
    </source>
</evidence>
<evidence type="ECO:0000313" key="4">
    <source>
        <dbReference type="EMBL" id="TDC93776.1"/>
    </source>
</evidence>
<dbReference type="Pfam" id="PF00583">
    <property type="entry name" value="Acetyltransf_1"/>
    <property type="match status" value="1"/>
</dbReference>